<dbReference type="InterPro" id="IPR042122">
    <property type="entry name" value="Ser_AcTrfase_N_sf"/>
</dbReference>
<dbReference type="Gene3D" id="2.160.10.10">
    <property type="entry name" value="Hexapeptide repeat proteins"/>
    <property type="match status" value="1"/>
</dbReference>
<evidence type="ECO:0000256" key="7">
    <source>
        <dbReference type="ARBA" id="ARBA00023192"/>
    </source>
</evidence>
<evidence type="ECO:0000256" key="2">
    <source>
        <dbReference type="ARBA" id="ARBA00007274"/>
    </source>
</evidence>
<dbReference type="InterPro" id="IPR011004">
    <property type="entry name" value="Trimer_LpxA-like_sf"/>
</dbReference>
<gene>
    <name evidence="12" type="primary">cysE</name>
    <name evidence="12" type="ORF">ACFPYJ_28620</name>
</gene>
<keyword evidence="8 10" id="KW-0012">Acyltransferase</keyword>
<comment type="catalytic activity">
    <reaction evidence="9 10">
        <text>L-serine + acetyl-CoA = O-acetyl-L-serine + CoA</text>
        <dbReference type="Rhea" id="RHEA:24560"/>
        <dbReference type="ChEBI" id="CHEBI:33384"/>
        <dbReference type="ChEBI" id="CHEBI:57287"/>
        <dbReference type="ChEBI" id="CHEBI:57288"/>
        <dbReference type="ChEBI" id="CHEBI:58340"/>
        <dbReference type="EC" id="2.3.1.30"/>
    </reaction>
</comment>
<dbReference type="PANTHER" id="PTHR42811">
    <property type="entry name" value="SERINE ACETYLTRANSFERASE"/>
    <property type="match status" value="1"/>
</dbReference>
<dbReference type="InterPro" id="IPR001451">
    <property type="entry name" value="Hexapep"/>
</dbReference>
<dbReference type="Gene3D" id="1.10.3130.10">
    <property type="entry name" value="serine acetyltransferase, domain 1"/>
    <property type="match status" value="1"/>
</dbReference>
<dbReference type="InterPro" id="IPR005881">
    <property type="entry name" value="Ser_O-AcTrfase"/>
</dbReference>
<dbReference type="EC" id="2.3.1.30" evidence="3 10"/>
<proteinExistence type="inferred from homology"/>
<comment type="pathway">
    <text evidence="1">Amino-acid biosynthesis; L-cysteine biosynthesis; L-cysteine from L-serine: step 1/2.</text>
</comment>
<evidence type="ECO:0000256" key="10">
    <source>
        <dbReference type="PIRNR" id="PIRNR000441"/>
    </source>
</evidence>
<dbReference type="InterPro" id="IPR045304">
    <property type="entry name" value="LbH_SAT"/>
</dbReference>
<dbReference type="Pfam" id="PF00132">
    <property type="entry name" value="Hexapep"/>
    <property type="match status" value="1"/>
</dbReference>
<reference evidence="13" key="1">
    <citation type="journal article" date="2019" name="Int. J. Syst. Evol. Microbiol.">
        <title>The Global Catalogue of Microorganisms (GCM) 10K type strain sequencing project: providing services to taxonomists for standard genome sequencing and annotation.</title>
        <authorList>
            <consortium name="The Broad Institute Genomics Platform"/>
            <consortium name="The Broad Institute Genome Sequencing Center for Infectious Disease"/>
            <person name="Wu L."/>
            <person name="Ma J."/>
        </authorList>
    </citation>
    <scope>NUCLEOTIDE SEQUENCE [LARGE SCALE GENOMIC DNA]</scope>
    <source>
        <strain evidence="13">CGMCC 1.3240</strain>
    </source>
</reference>
<evidence type="ECO:0000256" key="4">
    <source>
        <dbReference type="ARBA" id="ARBA00018522"/>
    </source>
</evidence>
<dbReference type="EMBL" id="JBHSOW010000114">
    <property type="protein sequence ID" value="MFC5653001.1"/>
    <property type="molecule type" value="Genomic_DNA"/>
</dbReference>
<dbReference type="NCBIfam" id="TIGR01172">
    <property type="entry name" value="cysE"/>
    <property type="match status" value="1"/>
</dbReference>
<dbReference type="PIRSF" id="PIRSF000441">
    <property type="entry name" value="CysE"/>
    <property type="match status" value="1"/>
</dbReference>
<comment type="similarity">
    <text evidence="2 10">Belongs to the transferase hexapeptide repeat family.</text>
</comment>
<dbReference type="RefSeq" id="WP_379191715.1">
    <property type="nucleotide sequence ID" value="NZ_JBHSOW010000114.1"/>
</dbReference>
<name>A0ABW0W491_9BACL</name>
<evidence type="ECO:0000256" key="6">
    <source>
        <dbReference type="ARBA" id="ARBA00022679"/>
    </source>
</evidence>
<evidence type="ECO:0000256" key="8">
    <source>
        <dbReference type="ARBA" id="ARBA00023315"/>
    </source>
</evidence>
<feature type="region of interest" description="Disordered" evidence="11">
    <location>
        <begin position="213"/>
        <end position="236"/>
    </location>
</feature>
<keyword evidence="5" id="KW-0028">Amino-acid biosynthesis</keyword>
<dbReference type="NCBIfam" id="NF041874">
    <property type="entry name" value="EPS_EpsC"/>
    <property type="match status" value="1"/>
</dbReference>
<evidence type="ECO:0000256" key="11">
    <source>
        <dbReference type="SAM" id="MobiDB-lite"/>
    </source>
</evidence>
<evidence type="ECO:0000256" key="1">
    <source>
        <dbReference type="ARBA" id="ARBA00004876"/>
    </source>
</evidence>
<dbReference type="SUPFAM" id="SSF51161">
    <property type="entry name" value="Trimeric LpxA-like enzymes"/>
    <property type="match status" value="1"/>
</dbReference>
<sequence>MFRHLKSDIQTVIDNDPAARNKFEVVFTYSGLHAIWAHRIAHYFYKKHWYTVARMISQVSRFFTGIEIHPGARIGDGLFIDHGMGVVIGETCEIGNNVVIYQGVTLGGTGKEKGKRHPTIGNNVVIGSGSKVLGSFEVGDNVNIGSNSVVLREVPSNSTVVGNPGRIVKRNGERVRDRLDHTKLPDPVIEMLRAMQKEIYDLKAEMESMRLKMQGEEQQELPEWEEQTIAGGERRK</sequence>
<keyword evidence="6 10" id="KW-0808">Transferase</keyword>
<accession>A0ABW0W491</accession>
<dbReference type="GO" id="GO:0009001">
    <property type="term" value="F:serine O-acetyltransferase activity"/>
    <property type="evidence" value="ECO:0007669"/>
    <property type="project" value="UniProtKB-EC"/>
</dbReference>
<dbReference type="CDD" id="cd03354">
    <property type="entry name" value="LbH_SAT"/>
    <property type="match status" value="1"/>
</dbReference>
<keyword evidence="13" id="KW-1185">Reference proteome</keyword>
<evidence type="ECO:0000313" key="12">
    <source>
        <dbReference type="EMBL" id="MFC5653001.1"/>
    </source>
</evidence>
<organism evidence="12 13">
    <name type="scientific">Paenibacillus solisilvae</name>
    <dbReference type="NCBI Taxonomy" id="2486751"/>
    <lineage>
        <taxon>Bacteria</taxon>
        <taxon>Bacillati</taxon>
        <taxon>Bacillota</taxon>
        <taxon>Bacilli</taxon>
        <taxon>Bacillales</taxon>
        <taxon>Paenibacillaceae</taxon>
        <taxon>Paenibacillus</taxon>
    </lineage>
</organism>
<evidence type="ECO:0000313" key="13">
    <source>
        <dbReference type="Proteomes" id="UP001596047"/>
    </source>
</evidence>
<evidence type="ECO:0000256" key="3">
    <source>
        <dbReference type="ARBA" id="ARBA00013266"/>
    </source>
</evidence>
<dbReference type="InterPro" id="IPR053376">
    <property type="entry name" value="Serine_acetyltransferase"/>
</dbReference>
<dbReference type="Proteomes" id="UP001596047">
    <property type="component" value="Unassembled WGS sequence"/>
</dbReference>
<evidence type="ECO:0000256" key="9">
    <source>
        <dbReference type="ARBA" id="ARBA00049486"/>
    </source>
</evidence>
<feature type="compositionally biased region" description="Acidic residues" evidence="11">
    <location>
        <begin position="217"/>
        <end position="226"/>
    </location>
</feature>
<keyword evidence="7" id="KW-0198">Cysteine biosynthesis</keyword>
<dbReference type="Pfam" id="PF14602">
    <property type="entry name" value="Hexapep_2"/>
    <property type="match status" value="1"/>
</dbReference>
<comment type="caution">
    <text evidence="12">The sequence shown here is derived from an EMBL/GenBank/DDBJ whole genome shotgun (WGS) entry which is preliminary data.</text>
</comment>
<protein>
    <recommendedName>
        <fullName evidence="4 10">Serine acetyltransferase</fullName>
        <ecNumber evidence="3 10">2.3.1.30</ecNumber>
    </recommendedName>
</protein>
<evidence type="ECO:0000256" key="5">
    <source>
        <dbReference type="ARBA" id="ARBA00022605"/>
    </source>
</evidence>